<keyword evidence="5" id="KW-0408">Iron</keyword>
<evidence type="ECO:0000256" key="7">
    <source>
        <dbReference type="ARBA" id="ARBA00023136"/>
    </source>
</evidence>
<dbReference type="GO" id="GO:0005886">
    <property type="term" value="C:plasma membrane"/>
    <property type="evidence" value="ECO:0007669"/>
    <property type="project" value="UniProtKB-SubCell"/>
</dbReference>
<comment type="caution">
    <text evidence="9">The sequence shown here is derived from an EMBL/GenBank/DDBJ whole genome shotgun (WGS) entry which is preliminary data.</text>
</comment>
<keyword evidence="6" id="KW-0406">Ion transport</keyword>
<dbReference type="InterPro" id="IPR003593">
    <property type="entry name" value="AAA+_ATPase"/>
</dbReference>
<dbReference type="GO" id="GO:0016887">
    <property type="term" value="F:ATP hydrolysis activity"/>
    <property type="evidence" value="ECO:0007669"/>
    <property type="project" value="InterPro"/>
</dbReference>
<dbReference type="AlphaFoldDB" id="A0A919SKY9"/>
<evidence type="ECO:0000313" key="10">
    <source>
        <dbReference type="Proteomes" id="UP000681340"/>
    </source>
</evidence>
<evidence type="ECO:0000256" key="3">
    <source>
        <dbReference type="ARBA" id="ARBA00022475"/>
    </source>
</evidence>
<organism evidence="9 10">
    <name type="scientific">Actinoplanes auranticolor</name>
    <dbReference type="NCBI Taxonomy" id="47988"/>
    <lineage>
        <taxon>Bacteria</taxon>
        <taxon>Bacillati</taxon>
        <taxon>Actinomycetota</taxon>
        <taxon>Actinomycetes</taxon>
        <taxon>Micromonosporales</taxon>
        <taxon>Micromonosporaceae</taxon>
        <taxon>Actinoplanes</taxon>
    </lineage>
</organism>
<keyword evidence="10" id="KW-1185">Reference proteome</keyword>
<dbReference type="SUPFAM" id="SSF52540">
    <property type="entry name" value="P-loop containing nucleoside triphosphate hydrolases"/>
    <property type="match status" value="1"/>
</dbReference>
<dbReference type="EMBL" id="BOQL01000042">
    <property type="protein sequence ID" value="GIM72603.1"/>
    <property type="molecule type" value="Genomic_DNA"/>
</dbReference>
<keyword evidence="9" id="KW-0067">ATP-binding</keyword>
<keyword evidence="2" id="KW-0813">Transport</keyword>
<dbReference type="PANTHER" id="PTHR42771">
    <property type="entry name" value="IRON(3+)-HYDROXAMATE IMPORT ATP-BINDING PROTEIN FHUC"/>
    <property type="match status" value="1"/>
</dbReference>
<name>A0A919SKY9_9ACTN</name>
<feature type="domain" description="AAA+ ATPase" evidence="8">
    <location>
        <begin position="46"/>
        <end position="213"/>
    </location>
</feature>
<dbReference type="GO" id="GO:0005524">
    <property type="term" value="F:ATP binding"/>
    <property type="evidence" value="ECO:0007669"/>
    <property type="project" value="UniProtKB-KW"/>
</dbReference>
<comment type="subcellular location">
    <subcellularLocation>
        <location evidence="1">Cell membrane</location>
        <topology evidence="1">Peripheral membrane protein</topology>
    </subcellularLocation>
</comment>
<keyword evidence="7" id="KW-0472">Membrane</keyword>
<accession>A0A919SKY9</accession>
<keyword evidence="4" id="KW-0410">Iron transport</keyword>
<dbReference type="SMART" id="SM00382">
    <property type="entry name" value="AAA"/>
    <property type="match status" value="1"/>
</dbReference>
<protein>
    <submittedName>
        <fullName evidence="9">ABC transporter, ATP-binding protein</fullName>
    </submittedName>
</protein>
<dbReference type="Pfam" id="PF13476">
    <property type="entry name" value="AAA_23"/>
    <property type="match status" value="1"/>
</dbReference>
<evidence type="ECO:0000256" key="2">
    <source>
        <dbReference type="ARBA" id="ARBA00022448"/>
    </source>
</evidence>
<dbReference type="InterPro" id="IPR051535">
    <property type="entry name" value="Siderophore_ABC-ATPase"/>
</dbReference>
<dbReference type="InterPro" id="IPR038729">
    <property type="entry name" value="Rad50/SbcC_AAA"/>
</dbReference>
<evidence type="ECO:0000313" key="9">
    <source>
        <dbReference type="EMBL" id="GIM72603.1"/>
    </source>
</evidence>
<evidence type="ECO:0000256" key="1">
    <source>
        <dbReference type="ARBA" id="ARBA00004202"/>
    </source>
</evidence>
<dbReference type="Gene3D" id="3.40.50.300">
    <property type="entry name" value="P-loop containing nucleotide triphosphate hydrolases"/>
    <property type="match status" value="2"/>
</dbReference>
<proteinExistence type="predicted"/>
<evidence type="ECO:0000259" key="8">
    <source>
        <dbReference type="SMART" id="SM00382"/>
    </source>
</evidence>
<dbReference type="CDD" id="cd00267">
    <property type="entry name" value="ABC_ATPase"/>
    <property type="match status" value="1"/>
</dbReference>
<dbReference type="PANTHER" id="PTHR42771:SF2">
    <property type="entry name" value="IRON(3+)-HYDROXAMATE IMPORT ATP-BINDING PROTEIN FHUC"/>
    <property type="match status" value="1"/>
</dbReference>
<evidence type="ECO:0000256" key="4">
    <source>
        <dbReference type="ARBA" id="ARBA00022496"/>
    </source>
</evidence>
<keyword evidence="3" id="KW-1003">Cell membrane</keyword>
<evidence type="ECO:0000256" key="5">
    <source>
        <dbReference type="ARBA" id="ARBA00023004"/>
    </source>
</evidence>
<keyword evidence="9" id="KW-0547">Nucleotide-binding</keyword>
<reference evidence="9" key="1">
    <citation type="submission" date="2021-03" db="EMBL/GenBank/DDBJ databases">
        <title>Whole genome shotgun sequence of Actinoplanes auranticolor NBRC 12245.</title>
        <authorList>
            <person name="Komaki H."/>
            <person name="Tamura T."/>
        </authorList>
    </citation>
    <scope>NUCLEOTIDE SEQUENCE</scope>
    <source>
        <strain evidence="9">NBRC 12245</strain>
    </source>
</reference>
<dbReference type="Proteomes" id="UP000681340">
    <property type="component" value="Unassembled WGS sequence"/>
</dbReference>
<dbReference type="InterPro" id="IPR027417">
    <property type="entry name" value="P-loop_NTPase"/>
</dbReference>
<dbReference type="GO" id="GO:0006302">
    <property type="term" value="P:double-strand break repair"/>
    <property type="evidence" value="ECO:0007669"/>
    <property type="project" value="InterPro"/>
</dbReference>
<gene>
    <name evidence="9" type="ORF">Aau02nite_51810</name>
</gene>
<sequence length="251" mass="27089">MVAVGRDAGRPIRRVEADPGAEIDRDAWWAQIPAIAAILEHGLNLPAGVTFVVGENGSGKSTLIEALAAVHGLNPEGGSRSARHSTRATESELGSVLRVIRTPGRMVNSYFLRAETMHGLYTYLEGLGGGPDTDLHERSHGEGFLELLDRKFHGYGFYLMDEPEAPLSFTSTLGLLSRLDTLRADGAQVVVATHSPLLTALPGATILELSGQGIRKMRWDELAIVAHWKRFLDRPEGYLHALLSGTPPPAA</sequence>
<evidence type="ECO:0000256" key="6">
    <source>
        <dbReference type="ARBA" id="ARBA00023065"/>
    </source>
</evidence>
<dbReference type="GO" id="GO:0006826">
    <property type="term" value="P:iron ion transport"/>
    <property type="evidence" value="ECO:0007669"/>
    <property type="project" value="UniProtKB-KW"/>
</dbReference>